<evidence type="ECO:0000313" key="1">
    <source>
        <dbReference type="EMBL" id="REG33193.1"/>
    </source>
</evidence>
<dbReference type="Proteomes" id="UP000256345">
    <property type="component" value="Unassembled WGS sequence"/>
</dbReference>
<evidence type="ECO:0000313" key="2">
    <source>
        <dbReference type="Proteomes" id="UP000256345"/>
    </source>
</evidence>
<keyword evidence="2" id="KW-1185">Reference proteome</keyword>
<name>A0ABX9K4Q9_9BACT</name>
<proteinExistence type="predicted"/>
<accession>A0ABX9K4Q9</accession>
<organism evidence="1 2">
    <name type="scientific">Archangium gephyra</name>
    <dbReference type="NCBI Taxonomy" id="48"/>
    <lineage>
        <taxon>Bacteria</taxon>
        <taxon>Pseudomonadati</taxon>
        <taxon>Myxococcota</taxon>
        <taxon>Myxococcia</taxon>
        <taxon>Myxococcales</taxon>
        <taxon>Cystobacterineae</taxon>
        <taxon>Archangiaceae</taxon>
        <taxon>Archangium</taxon>
    </lineage>
</organism>
<sequence>MNTDLHIIASCTKRKRAPVPPELHMRELRETEPDIRARHWWNRLVKHPHPTLPAEALYAGEHWRVVLELPALAAQAQLRPHLWVASAGYGLIPADAPIRPYSATFTRDDVDSIIPRSRPQTAGTPSQQWWRALAREPGPVPGEPRLIHHLAQSSPKARFLVVASSHYIEAMEEDLALAARALRHPEHLLIISTPGPAARSMLASHWVPSNAQLQATLGGTRNALHVRVARHLLRRAQKKGAAGTMDAAIVQGYYGRLIHRSAPPPRIQRTPMTDDEVRQFIAREMRTAQRTWSALLRQLRDNGLACEQQRFRQLFHELQEHS</sequence>
<dbReference type="EMBL" id="QUMU01000004">
    <property type="protein sequence ID" value="REG33193.1"/>
    <property type="molecule type" value="Genomic_DNA"/>
</dbReference>
<comment type="caution">
    <text evidence="1">The sequence shown here is derived from an EMBL/GenBank/DDBJ whole genome shotgun (WGS) entry which is preliminary data.</text>
</comment>
<protein>
    <submittedName>
        <fullName evidence="1">Uncharacterized protein</fullName>
    </submittedName>
</protein>
<gene>
    <name evidence="1" type="ORF">ATI61_104483</name>
</gene>
<reference evidence="1 2" key="1">
    <citation type="submission" date="2018-08" db="EMBL/GenBank/DDBJ databases">
        <title>Genomic Encyclopedia of Archaeal and Bacterial Type Strains, Phase II (KMG-II): from individual species to whole genera.</title>
        <authorList>
            <person name="Goeker M."/>
        </authorList>
    </citation>
    <scope>NUCLEOTIDE SEQUENCE [LARGE SCALE GENOMIC DNA]</scope>
    <source>
        <strain evidence="1 2">DSM 2261</strain>
    </source>
</reference>
<dbReference type="RefSeq" id="WP_047855006.1">
    <property type="nucleotide sequence ID" value="NZ_CP011509.1"/>
</dbReference>